<dbReference type="Pfam" id="PF00005">
    <property type="entry name" value="ABC_tran"/>
    <property type="match status" value="1"/>
</dbReference>
<evidence type="ECO:0000313" key="5">
    <source>
        <dbReference type="EMBL" id="GHO91856.1"/>
    </source>
</evidence>
<dbReference type="Proteomes" id="UP000597444">
    <property type="component" value="Unassembled WGS sequence"/>
</dbReference>
<dbReference type="InterPro" id="IPR050763">
    <property type="entry name" value="ABC_transporter_ATP-binding"/>
</dbReference>
<comment type="caution">
    <text evidence="5">The sequence shown here is derived from an EMBL/GenBank/DDBJ whole genome shotgun (WGS) entry which is preliminary data.</text>
</comment>
<keyword evidence="6" id="KW-1185">Reference proteome</keyword>
<gene>
    <name evidence="5" type="primary">ABC-NBD</name>
    <name evidence="5" type="ORF">KSF_019040</name>
</gene>
<reference evidence="5" key="1">
    <citation type="submission" date="2020-10" db="EMBL/GenBank/DDBJ databases">
        <title>Taxonomic study of unclassified bacteria belonging to the class Ktedonobacteria.</title>
        <authorList>
            <person name="Yabe S."/>
            <person name="Wang C.M."/>
            <person name="Zheng Y."/>
            <person name="Sakai Y."/>
            <person name="Cavaletti L."/>
            <person name="Monciardini P."/>
            <person name="Donadio S."/>
        </authorList>
    </citation>
    <scope>NUCLEOTIDE SEQUENCE</scope>
    <source>
        <strain evidence="5">ID150040</strain>
    </source>
</reference>
<protein>
    <submittedName>
        <fullName evidence="5">ABC transporter ATP-binding protein</fullName>
    </submittedName>
</protein>
<dbReference type="InterPro" id="IPR027417">
    <property type="entry name" value="P-loop_NTPase"/>
</dbReference>
<keyword evidence="3 5" id="KW-0067">ATP-binding</keyword>
<evidence type="ECO:0000256" key="1">
    <source>
        <dbReference type="ARBA" id="ARBA00022448"/>
    </source>
</evidence>
<evidence type="ECO:0000313" key="6">
    <source>
        <dbReference type="Proteomes" id="UP000597444"/>
    </source>
</evidence>
<evidence type="ECO:0000256" key="2">
    <source>
        <dbReference type="ARBA" id="ARBA00022741"/>
    </source>
</evidence>
<evidence type="ECO:0000259" key="4">
    <source>
        <dbReference type="PROSITE" id="PS50893"/>
    </source>
</evidence>
<sequence>MSIIQVDGLAKTFRSRERASGLAGSLRSFVAPRYREREAVKQISFMLERGEVLAFIGPNGAGKSTTIKMLTGILYPSDGMVQVLGLIPWKQRHTLSYRISSVFGQKSQLWYHLPPQDTFDLLARIYELDMMAYRKRRDFLIEVFDIADHMRTPARKLSLGERMRCELAAALLHRPEIIFLDEPTIGLDVIAKQRIRDLIGQLNAEEGTTVFLTSHDAGDVEQVCRRAIVINHGEIILDEPVAKMKSDYLRAKTVDLLLDEPAETLLTIDPASGRRHLGGMHEGLRNKTGIQVLKAQGRSLKLEVDTSECPLEPVIAAIMQRCHILDMTIADPPMEEIIAAIYGEKSKVEHEDEADFDTTVAAN</sequence>
<dbReference type="InterPro" id="IPR003439">
    <property type="entry name" value="ABC_transporter-like_ATP-bd"/>
</dbReference>
<organism evidence="5 6">
    <name type="scientific">Reticulibacter mediterranei</name>
    <dbReference type="NCBI Taxonomy" id="2778369"/>
    <lineage>
        <taxon>Bacteria</taxon>
        <taxon>Bacillati</taxon>
        <taxon>Chloroflexota</taxon>
        <taxon>Ktedonobacteria</taxon>
        <taxon>Ktedonobacterales</taxon>
        <taxon>Reticulibacteraceae</taxon>
        <taxon>Reticulibacter</taxon>
    </lineage>
</organism>
<dbReference type="PROSITE" id="PS50893">
    <property type="entry name" value="ABC_TRANSPORTER_2"/>
    <property type="match status" value="1"/>
</dbReference>
<dbReference type="GO" id="GO:0005524">
    <property type="term" value="F:ATP binding"/>
    <property type="evidence" value="ECO:0007669"/>
    <property type="project" value="UniProtKB-KW"/>
</dbReference>
<evidence type="ECO:0000256" key="3">
    <source>
        <dbReference type="ARBA" id="ARBA00022840"/>
    </source>
</evidence>
<dbReference type="SMART" id="SM00382">
    <property type="entry name" value="AAA"/>
    <property type="match status" value="1"/>
</dbReference>
<dbReference type="AlphaFoldDB" id="A0A8J3ICN2"/>
<name>A0A8J3ICN2_9CHLR</name>
<feature type="domain" description="ABC transporter" evidence="4">
    <location>
        <begin position="4"/>
        <end position="257"/>
    </location>
</feature>
<dbReference type="InterPro" id="IPR003593">
    <property type="entry name" value="AAA+_ATPase"/>
</dbReference>
<dbReference type="PANTHER" id="PTHR42711:SF1">
    <property type="entry name" value="ABC-TRANSPORT PROTEIN, ATP-BINDING COMPONENT"/>
    <property type="match status" value="1"/>
</dbReference>
<accession>A0A8J3ICN2</accession>
<keyword evidence="2" id="KW-0547">Nucleotide-binding</keyword>
<dbReference type="PANTHER" id="PTHR42711">
    <property type="entry name" value="ABC TRANSPORTER ATP-BINDING PROTEIN"/>
    <property type="match status" value="1"/>
</dbReference>
<proteinExistence type="predicted"/>
<keyword evidence="1" id="KW-0813">Transport</keyword>
<dbReference type="Gene3D" id="3.40.50.300">
    <property type="entry name" value="P-loop containing nucleotide triphosphate hydrolases"/>
    <property type="match status" value="1"/>
</dbReference>
<dbReference type="RefSeq" id="WP_220202726.1">
    <property type="nucleotide sequence ID" value="NZ_BNJK01000001.1"/>
</dbReference>
<dbReference type="SUPFAM" id="SSF52540">
    <property type="entry name" value="P-loop containing nucleoside triphosphate hydrolases"/>
    <property type="match status" value="1"/>
</dbReference>
<dbReference type="EMBL" id="BNJK01000001">
    <property type="protein sequence ID" value="GHO91856.1"/>
    <property type="molecule type" value="Genomic_DNA"/>
</dbReference>
<dbReference type="GO" id="GO:0016887">
    <property type="term" value="F:ATP hydrolysis activity"/>
    <property type="evidence" value="ECO:0007669"/>
    <property type="project" value="InterPro"/>
</dbReference>